<evidence type="ECO:0000313" key="1">
    <source>
        <dbReference type="EMBL" id="TSK42120.1"/>
    </source>
</evidence>
<evidence type="ECO:0000313" key="2">
    <source>
        <dbReference type="Proteomes" id="UP000319801"/>
    </source>
</evidence>
<protein>
    <submittedName>
        <fullName evidence="1">Uncharacterized protein</fullName>
    </submittedName>
</protein>
<dbReference type="Proteomes" id="UP000319801">
    <property type="component" value="Unassembled WGS sequence"/>
</dbReference>
<keyword evidence="2" id="KW-1185">Reference proteome</keyword>
<dbReference type="AlphaFoldDB" id="A0A556TR68"/>
<proteinExistence type="predicted"/>
<gene>
    <name evidence="1" type="ORF">Baya_4588</name>
</gene>
<sequence>MAEQVFLVRYIPLGDQRHERILRLSCATVTKGATSIPTIFQPKPHTASTLTTEKVKVGRQDLGRVLGPAGLQTMTHTHGAHYQDLTDPFHGLWSMRIL</sequence>
<name>A0A556TR68_BAGYA</name>
<dbReference type="EMBL" id="VCAZ01000012">
    <property type="protein sequence ID" value="TSK42120.1"/>
    <property type="molecule type" value="Genomic_DNA"/>
</dbReference>
<accession>A0A556TR68</accession>
<organism evidence="1 2">
    <name type="scientific">Bagarius yarrelli</name>
    <name type="common">Goonch</name>
    <name type="synonym">Bagrus yarrelli</name>
    <dbReference type="NCBI Taxonomy" id="175774"/>
    <lineage>
        <taxon>Eukaryota</taxon>
        <taxon>Metazoa</taxon>
        <taxon>Chordata</taxon>
        <taxon>Craniata</taxon>
        <taxon>Vertebrata</taxon>
        <taxon>Euteleostomi</taxon>
        <taxon>Actinopterygii</taxon>
        <taxon>Neopterygii</taxon>
        <taxon>Teleostei</taxon>
        <taxon>Ostariophysi</taxon>
        <taxon>Siluriformes</taxon>
        <taxon>Sisoridae</taxon>
        <taxon>Sisorinae</taxon>
        <taxon>Bagarius</taxon>
    </lineage>
</organism>
<comment type="caution">
    <text evidence="1">The sequence shown here is derived from an EMBL/GenBank/DDBJ whole genome shotgun (WGS) entry which is preliminary data.</text>
</comment>
<reference evidence="1 2" key="1">
    <citation type="journal article" date="2019" name="Genome Biol. Evol.">
        <title>Whole-Genome Sequencing of the Giant Devil Catfish, Bagarius yarrelli.</title>
        <authorList>
            <person name="Jiang W."/>
            <person name="Lv Y."/>
            <person name="Cheng L."/>
            <person name="Yang K."/>
            <person name="Chao B."/>
            <person name="Wang X."/>
            <person name="Li Y."/>
            <person name="Pan X."/>
            <person name="You X."/>
            <person name="Zhang Y."/>
            <person name="Yang J."/>
            <person name="Li J."/>
            <person name="Zhang X."/>
            <person name="Liu S."/>
            <person name="Sun C."/>
            <person name="Yang J."/>
            <person name="Shi Q."/>
        </authorList>
    </citation>
    <scope>NUCLEOTIDE SEQUENCE [LARGE SCALE GENOMIC DNA]</scope>
    <source>
        <strain evidence="1">JWS20170419001</strain>
        <tissue evidence="1">Muscle</tissue>
    </source>
</reference>